<dbReference type="InterPro" id="IPR007110">
    <property type="entry name" value="Ig-like_dom"/>
</dbReference>
<dbReference type="AlphaFoldDB" id="A0A5F9D8W3"/>
<dbReference type="InterPro" id="IPR013783">
    <property type="entry name" value="Ig-like_fold"/>
</dbReference>
<feature type="signal peptide" evidence="4">
    <location>
        <begin position="1"/>
        <end position="20"/>
    </location>
</feature>
<dbReference type="GO" id="GO:0002250">
    <property type="term" value="P:adaptive immune response"/>
    <property type="evidence" value="ECO:0007669"/>
    <property type="project" value="UniProtKB-KW"/>
</dbReference>
<evidence type="ECO:0000256" key="4">
    <source>
        <dbReference type="SAM" id="SignalP"/>
    </source>
</evidence>
<evidence type="ECO:0000259" key="5">
    <source>
        <dbReference type="PROSITE" id="PS50835"/>
    </source>
</evidence>
<dbReference type="GO" id="GO:0007166">
    <property type="term" value="P:cell surface receptor signaling pathway"/>
    <property type="evidence" value="ECO:0007669"/>
    <property type="project" value="TreeGrafter"/>
</dbReference>
<dbReference type="PANTHER" id="PTHR23268">
    <property type="entry name" value="T-CELL RECEPTOR BETA CHAIN"/>
    <property type="match status" value="1"/>
</dbReference>
<proteinExistence type="predicted"/>
<dbReference type="Gene3D" id="2.60.40.10">
    <property type="entry name" value="Immunoglobulins"/>
    <property type="match status" value="1"/>
</dbReference>
<name>A0A5F9D8W3_RABIT</name>
<evidence type="ECO:0000313" key="7">
    <source>
        <dbReference type="Proteomes" id="UP000001811"/>
    </source>
</evidence>
<dbReference type="Bgee" id="ENSOCUG00000035687">
    <property type="expression patterns" value="Expressed in blood and 1 other cell type or tissue"/>
</dbReference>
<dbReference type="Pfam" id="PF07686">
    <property type="entry name" value="V-set"/>
    <property type="match status" value="1"/>
</dbReference>
<keyword evidence="7" id="KW-1185">Reference proteome</keyword>
<dbReference type="SUPFAM" id="SSF48726">
    <property type="entry name" value="Immunoglobulin"/>
    <property type="match status" value="1"/>
</dbReference>
<protein>
    <recommendedName>
        <fullName evidence="5">Ig-like domain-containing protein</fullName>
    </recommendedName>
</protein>
<evidence type="ECO:0000256" key="2">
    <source>
        <dbReference type="ARBA" id="ARBA00022859"/>
    </source>
</evidence>
<dbReference type="InterPro" id="IPR050413">
    <property type="entry name" value="TCR_beta_variable"/>
</dbReference>
<dbReference type="SMR" id="A0A5F9D8W3"/>
<dbReference type="STRING" id="9986.ENSOCUP00000041691"/>
<dbReference type="Ensembl" id="ENSOCUT00000059707.1">
    <property type="protein sequence ID" value="ENSOCUP00000041691.1"/>
    <property type="gene ID" value="ENSOCUG00000035687.1"/>
</dbReference>
<keyword evidence="3" id="KW-1064">Adaptive immunity</keyword>
<feature type="chain" id="PRO_5023906345" description="Ig-like domain-containing protein" evidence="4">
    <location>
        <begin position="21"/>
        <end position="141"/>
    </location>
</feature>
<dbReference type="Proteomes" id="UP000001811">
    <property type="component" value="Unplaced"/>
</dbReference>
<evidence type="ECO:0000313" key="6">
    <source>
        <dbReference type="Ensembl" id="ENSOCUP00000041691.1"/>
    </source>
</evidence>
<dbReference type="InParanoid" id="A0A5F9D8W3"/>
<dbReference type="PROSITE" id="PS50835">
    <property type="entry name" value="IG_LIKE"/>
    <property type="match status" value="1"/>
</dbReference>
<dbReference type="GeneTree" id="ENSGT00940000163595"/>
<accession>A0A5F9D8W3</accession>
<dbReference type="InterPro" id="IPR036179">
    <property type="entry name" value="Ig-like_dom_sf"/>
</dbReference>
<reference evidence="6 7" key="1">
    <citation type="journal article" date="2011" name="Nature">
        <title>A high-resolution map of human evolutionary constraint using 29 mammals.</title>
        <authorList>
            <person name="Lindblad-Toh K."/>
            <person name="Garber M."/>
            <person name="Zuk O."/>
            <person name="Lin M.F."/>
            <person name="Parker B.J."/>
            <person name="Washietl S."/>
            <person name="Kheradpour P."/>
            <person name="Ernst J."/>
            <person name="Jordan G."/>
            <person name="Mauceli E."/>
            <person name="Ward L.D."/>
            <person name="Lowe C.B."/>
            <person name="Holloway A.K."/>
            <person name="Clamp M."/>
            <person name="Gnerre S."/>
            <person name="Alfoldi J."/>
            <person name="Beal K."/>
            <person name="Chang J."/>
            <person name="Clawson H."/>
            <person name="Cuff J."/>
            <person name="Di Palma F."/>
            <person name="Fitzgerald S."/>
            <person name="Flicek P."/>
            <person name="Guttman M."/>
            <person name="Hubisz M.J."/>
            <person name="Jaffe D.B."/>
            <person name="Jungreis I."/>
            <person name="Kent W.J."/>
            <person name="Kostka D."/>
            <person name="Lara M."/>
            <person name="Martins A.L."/>
            <person name="Massingham T."/>
            <person name="Moltke I."/>
            <person name="Raney B.J."/>
            <person name="Rasmussen M.D."/>
            <person name="Robinson J."/>
            <person name="Stark A."/>
            <person name="Vilella A.J."/>
            <person name="Wen J."/>
            <person name="Xie X."/>
            <person name="Zody M.C."/>
            <person name="Baldwin J."/>
            <person name="Bloom T."/>
            <person name="Chin C.W."/>
            <person name="Heiman D."/>
            <person name="Nicol R."/>
            <person name="Nusbaum C."/>
            <person name="Young S."/>
            <person name="Wilkinson J."/>
            <person name="Worley K.C."/>
            <person name="Kovar C.L."/>
            <person name="Muzny D.M."/>
            <person name="Gibbs R.A."/>
            <person name="Cree A."/>
            <person name="Dihn H.H."/>
            <person name="Fowler G."/>
            <person name="Jhangiani S."/>
            <person name="Joshi V."/>
            <person name="Lee S."/>
            <person name="Lewis L.R."/>
            <person name="Nazareth L.V."/>
            <person name="Okwuonu G."/>
            <person name="Santibanez J."/>
            <person name="Warren W.C."/>
            <person name="Mardis E.R."/>
            <person name="Weinstock G.M."/>
            <person name="Wilson R.K."/>
            <person name="Delehaunty K."/>
            <person name="Dooling D."/>
            <person name="Fronik C."/>
            <person name="Fulton L."/>
            <person name="Fulton B."/>
            <person name="Graves T."/>
            <person name="Minx P."/>
            <person name="Sodergren E."/>
            <person name="Birney E."/>
            <person name="Margulies E.H."/>
            <person name="Herrero J."/>
            <person name="Green E.D."/>
            <person name="Haussler D."/>
            <person name="Siepel A."/>
            <person name="Goldman N."/>
            <person name="Pollard K.S."/>
            <person name="Pedersen J.S."/>
            <person name="Lander E.S."/>
            <person name="Kellis M."/>
        </authorList>
    </citation>
    <scope>NUCLEOTIDE SEQUENCE [LARGE SCALE GENOMIC DNA]</scope>
    <source>
        <strain evidence="7">Thorbecke</strain>
    </source>
</reference>
<keyword evidence="2" id="KW-0391">Immunity</keyword>
<reference evidence="6" key="3">
    <citation type="submission" date="2025-09" db="UniProtKB">
        <authorList>
            <consortium name="Ensembl"/>
        </authorList>
    </citation>
    <scope>IDENTIFICATION</scope>
    <source>
        <strain evidence="6">Thorbecke</strain>
    </source>
</reference>
<dbReference type="GO" id="GO:0005886">
    <property type="term" value="C:plasma membrane"/>
    <property type="evidence" value="ECO:0007669"/>
    <property type="project" value="TreeGrafter"/>
</dbReference>
<sequence length="141" mass="15620">MGNRLLCCMVIWLLTNAVVTQSPRHRVSGTGKTLTLRCSQDMSHVAMYWYRQDPGLGLQLIYYSPGVSSTEKGDTSEGYNVSRKELGHFPLMLESTSTKQTSVYICASSSSTVLHSHILFSQKGVNQGMQSQQGFHLLTIS</sequence>
<feature type="domain" description="Ig-like" evidence="5">
    <location>
        <begin position="17"/>
        <end position="126"/>
    </location>
</feature>
<evidence type="ECO:0000256" key="3">
    <source>
        <dbReference type="ARBA" id="ARBA00023130"/>
    </source>
</evidence>
<dbReference type="InterPro" id="IPR013106">
    <property type="entry name" value="Ig_V-set"/>
</dbReference>
<organism evidence="6 7">
    <name type="scientific">Oryctolagus cuniculus</name>
    <name type="common">Rabbit</name>
    <dbReference type="NCBI Taxonomy" id="9986"/>
    <lineage>
        <taxon>Eukaryota</taxon>
        <taxon>Metazoa</taxon>
        <taxon>Chordata</taxon>
        <taxon>Craniata</taxon>
        <taxon>Vertebrata</taxon>
        <taxon>Euteleostomi</taxon>
        <taxon>Mammalia</taxon>
        <taxon>Eutheria</taxon>
        <taxon>Euarchontoglires</taxon>
        <taxon>Glires</taxon>
        <taxon>Lagomorpha</taxon>
        <taxon>Leporidae</taxon>
        <taxon>Oryctolagus</taxon>
    </lineage>
</organism>
<dbReference type="PANTHER" id="PTHR23268:SF104">
    <property type="entry name" value="IMMUNOGLOBULIN V-SET DOMAIN-CONTAINING PROTEIN"/>
    <property type="match status" value="1"/>
</dbReference>
<keyword evidence="1 4" id="KW-0732">Signal</keyword>
<reference evidence="6" key="2">
    <citation type="submission" date="2025-08" db="UniProtKB">
        <authorList>
            <consortium name="Ensembl"/>
        </authorList>
    </citation>
    <scope>IDENTIFICATION</scope>
    <source>
        <strain evidence="6">Thorbecke</strain>
    </source>
</reference>
<evidence type="ECO:0000256" key="1">
    <source>
        <dbReference type="ARBA" id="ARBA00022729"/>
    </source>
</evidence>